<proteinExistence type="predicted"/>
<reference evidence="1 2" key="1">
    <citation type="submission" date="2018-12" db="EMBL/GenBank/DDBJ databases">
        <title>Genome Sequence of Candidatus Viridilinea halotolerans isolated from saline sulfide-rich spring.</title>
        <authorList>
            <person name="Grouzdev D.S."/>
            <person name="Burganskaya E.I."/>
            <person name="Krutkina M.S."/>
            <person name="Sukhacheva M.V."/>
            <person name="Gorlenko V.M."/>
        </authorList>
    </citation>
    <scope>NUCLEOTIDE SEQUENCE [LARGE SCALE GENOMIC DNA]</scope>
    <source>
        <strain evidence="1">Chok-6</strain>
    </source>
</reference>
<evidence type="ECO:0000313" key="2">
    <source>
        <dbReference type="Proteomes" id="UP000280307"/>
    </source>
</evidence>
<comment type="caution">
    <text evidence="1">The sequence shown here is derived from an EMBL/GenBank/DDBJ whole genome shotgun (WGS) entry which is preliminary data.</text>
</comment>
<accession>A0A426U8Q2</accession>
<dbReference type="Proteomes" id="UP000280307">
    <property type="component" value="Unassembled WGS sequence"/>
</dbReference>
<dbReference type="AlphaFoldDB" id="A0A426U8Q2"/>
<name>A0A426U8Q2_9CHLR</name>
<protein>
    <submittedName>
        <fullName evidence="1">Uncharacterized protein</fullName>
    </submittedName>
</protein>
<dbReference type="EMBL" id="RSAS01000111">
    <property type="protein sequence ID" value="RRR76564.1"/>
    <property type="molecule type" value="Genomic_DNA"/>
</dbReference>
<sequence>MTALGIDDPVMVIISPAGFALLPFPDLALVSAATQQALQETLQHIDPEAAVPADAIQVAARDGSGLTGAARLVLATLGQRGLIDPNGWISTEVRTHLLTAYAEVGIMPPSTVTPTTMILVLDMVRTTLAQEDAAHAHAQALAYGVVAALAYHDLFIAEIIAQGLSPDWEYARRVLLEQRELESTQE</sequence>
<evidence type="ECO:0000313" key="1">
    <source>
        <dbReference type="EMBL" id="RRR76564.1"/>
    </source>
</evidence>
<organism evidence="1 2">
    <name type="scientific">Candidatus Viridilinea halotolerans</name>
    <dbReference type="NCBI Taxonomy" id="2491704"/>
    <lineage>
        <taxon>Bacteria</taxon>
        <taxon>Bacillati</taxon>
        <taxon>Chloroflexota</taxon>
        <taxon>Chloroflexia</taxon>
        <taxon>Chloroflexales</taxon>
        <taxon>Chloroflexineae</taxon>
        <taxon>Oscillochloridaceae</taxon>
        <taxon>Candidatus Viridilinea</taxon>
    </lineage>
</organism>
<gene>
    <name evidence="1" type="ORF">EI684_02785</name>
</gene>